<evidence type="ECO:0000313" key="2">
    <source>
        <dbReference type="Proteomes" id="UP000320762"/>
    </source>
</evidence>
<dbReference type="STRING" id="97359.A0A550BV14"/>
<accession>A0A550BV14</accession>
<dbReference type="AlphaFoldDB" id="A0A550BV14"/>
<organism evidence="1 2">
    <name type="scientific">Schizophyllum amplum</name>
    <dbReference type="NCBI Taxonomy" id="97359"/>
    <lineage>
        <taxon>Eukaryota</taxon>
        <taxon>Fungi</taxon>
        <taxon>Dikarya</taxon>
        <taxon>Basidiomycota</taxon>
        <taxon>Agaricomycotina</taxon>
        <taxon>Agaricomycetes</taxon>
        <taxon>Agaricomycetidae</taxon>
        <taxon>Agaricales</taxon>
        <taxon>Schizophyllaceae</taxon>
        <taxon>Schizophyllum</taxon>
    </lineage>
</organism>
<keyword evidence="2" id="KW-1185">Reference proteome</keyword>
<evidence type="ECO:0008006" key="3">
    <source>
        <dbReference type="Google" id="ProtNLM"/>
    </source>
</evidence>
<feature type="non-terminal residue" evidence="1">
    <location>
        <position position="171"/>
    </location>
</feature>
<reference evidence="1 2" key="1">
    <citation type="journal article" date="2019" name="New Phytol.">
        <title>Comparative genomics reveals unique wood-decay strategies and fruiting body development in the Schizophyllaceae.</title>
        <authorList>
            <person name="Almasi E."/>
            <person name="Sahu N."/>
            <person name="Krizsan K."/>
            <person name="Balint B."/>
            <person name="Kovacs G.M."/>
            <person name="Kiss B."/>
            <person name="Cseklye J."/>
            <person name="Drula E."/>
            <person name="Henrissat B."/>
            <person name="Nagy I."/>
            <person name="Chovatia M."/>
            <person name="Adam C."/>
            <person name="LaButti K."/>
            <person name="Lipzen A."/>
            <person name="Riley R."/>
            <person name="Grigoriev I.V."/>
            <person name="Nagy L.G."/>
        </authorList>
    </citation>
    <scope>NUCLEOTIDE SEQUENCE [LARGE SCALE GENOMIC DNA]</scope>
    <source>
        <strain evidence="1 2">NL-1724</strain>
    </source>
</reference>
<evidence type="ECO:0000313" key="1">
    <source>
        <dbReference type="EMBL" id="TRM56392.1"/>
    </source>
</evidence>
<dbReference type="OrthoDB" id="3271192at2759"/>
<proteinExistence type="predicted"/>
<sequence length="171" mass="20506">IPSWDGKGTTLIDYIIKMCELAHLSDEMKVSLAQWGPLNWKGDALSWWLTLPIDSRNTVSASWDTFFATIRHRWMTEDWMQDRRKDFEAMEFRKGWEHTQELPRTFLQRRVRIAAVIFPQLGDSWLLVYEVLRTIPPEWRSILNHQQQQNVYELEFASEIYQESLLSLYRL</sequence>
<dbReference type="EMBL" id="VDMD01000070">
    <property type="protein sequence ID" value="TRM56392.1"/>
    <property type="molecule type" value="Genomic_DNA"/>
</dbReference>
<dbReference type="Proteomes" id="UP000320762">
    <property type="component" value="Unassembled WGS sequence"/>
</dbReference>
<gene>
    <name evidence="1" type="ORF">BD626DRAFT_358343</name>
</gene>
<comment type="caution">
    <text evidence="1">The sequence shown here is derived from an EMBL/GenBank/DDBJ whole genome shotgun (WGS) entry which is preliminary data.</text>
</comment>
<feature type="non-terminal residue" evidence="1">
    <location>
        <position position="1"/>
    </location>
</feature>
<name>A0A550BV14_9AGAR</name>
<protein>
    <recommendedName>
        <fullName evidence="3">Retrotransposon gag domain-containing protein</fullName>
    </recommendedName>
</protein>